<dbReference type="AlphaFoldDB" id="A0A0E9NG47"/>
<sequence>MRRLTGPWGNLDKYLNSITWREFLLRFLHRRRAGWPLDRRHNALTIRSQITVLDPTNPHSIQYRQFEKKLQEIMSDSMLPPTFTWEEGEWDARVVQLLKEASDKPFVLHSWEDVKLIIAENRIGDLRRLPGDLVKYLRWKKTLPPLGYTDIEKYIVAERLKWDNPPVPKSDKVFEYPEDWKILPNDFPYGVEPGIVHLVVWTKQRIDEASGRGDDLSPEGRAAVNEFCAETFPDMPAERLMWFKNWGPLRKTLHQVWYTGSQARKRRTPGTP</sequence>
<dbReference type="Pfam" id="PF12239">
    <property type="entry name" value="DUF3605"/>
    <property type="match status" value="1"/>
</dbReference>
<reference evidence="1 2" key="2">
    <citation type="journal article" date="2014" name="J. Gen. Appl. Microbiol.">
        <title>The early diverging ascomycetous budding yeast Saitoella complicata has three histone deacetylases belonging to the Clr6, Hos2, and Rpd3 lineages.</title>
        <authorList>
            <person name="Nishida H."/>
            <person name="Matsumoto T."/>
            <person name="Kondo S."/>
            <person name="Hamamoto M."/>
            <person name="Yoshikawa H."/>
        </authorList>
    </citation>
    <scope>NUCLEOTIDE SEQUENCE [LARGE SCALE GENOMIC DNA]</scope>
    <source>
        <strain evidence="1 2">NRRL Y-17804</strain>
    </source>
</reference>
<reference evidence="1 2" key="3">
    <citation type="journal article" date="2015" name="Genome Announc.">
        <title>Draft Genome Sequence of the Archiascomycetous Yeast Saitoella complicata.</title>
        <authorList>
            <person name="Yamauchi K."/>
            <person name="Kondo S."/>
            <person name="Hamamoto M."/>
            <person name="Takahashi Y."/>
            <person name="Ogura Y."/>
            <person name="Hayashi T."/>
            <person name="Nishida H."/>
        </authorList>
    </citation>
    <scope>NUCLEOTIDE SEQUENCE [LARGE SCALE GENOMIC DNA]</scope>
    <source>
        <strain evidence="1 2">NRRL Y-17804</strain>
    </source>
</reference>
<dbReference type="EMBL" id="BACD03000017">
    <property type="protein sequence ID" value="GAO48819.1"/>
    <property type="molecule type" value="Genomic_DNA"/>
</dbReference>
<dbReference type="GO" id="GO:0005737">
    <property type="term" value="C:cytoplasm"/>
    <property type="evidence" value="ECO:0007669"/>
    <property type="project" value="TreeGrafter"/>
</dbReference>
<reference evidence="1 2" key="1">
    <citation type="journal article" date="2011" name="J. Gen. Appl. Microbiol.">
        <title>Draft genome sequencing of the enigmatic yeast Saitoella complicata.</title>
        <authorList>
            <person name="Nishida H."/>
            <person name="Hamamoto M."/>
            <person name="Sugiyama J."/>
        </authorList>
    </citation>
    <scope>NUCLEOTIDE SEQUENCE [LARGE SCALE GENOMIC DNA]</scope>
    <source>
        <strain evidence="1 2">NRRL Y-17804</strain>
    </source>
</reference>
<dbReference type="PANTHER" id="PTHR35020:SF2">
    <property type="entry name" value="N-ACETYLGLUCOSAMINE-INDUCED PROTEIN 1"/>
    <property type="match status" value="1"/>
</dbReference>
<name>A0A0E9NG47_SAICN</name>
<dbReference type="GO" id="GO:0006044">
    <property type="term" value="P:N-acetylglucosamine metabolic process"/>
    <property type="evidence" value="ECO:0007669"/>
    <property type="project" value="TreeGrafter"/>
</dbReference>
<evidence type="ECO:0000313" key="2">
    <source>
        <dbReference type="Proteomes" id="UP000033140"/>
    </source>
</evidence>
<keyword evidence="2" id="KW-1185">Reference proteome</keyword>
<dbReference type="InterPro" id="IPR022036">
    <property type="entry name" value="DUF3605"/>
</dbReference>
<protein>
    <submittedName>
        <fullName evidence="1">Uncharacterized protein</fullName>
    </submittedName>
</protein>
<comment type="caution">
    <text evidence="1">The sequence shown here is derived from an EMBL/GenBank/DDBJ whole genome shotgun (WGS) entry which is preliminary data.</text>
</comment>
<dbReference type="PANTHER" id="PTHR35020">
    <property type="entry name" value="N-ACETYLGLUCOSAMINE-INDUCED PROTEIN 1"/>
    <property type="match status" value="1"/>
</dbReference>
<organism evidence="1 2">
    <name type="scientific">Saitoella complicata (strain BCRC 22490 / CBS 7301 / JCM 7358 / NBRC 10748 / NRRL Y-17804)</name>
    <dbReference type="NCBI Taxonomy" id="698492"/>
    <lineage>
        <taxon>Eukaryota</taxon>
        <taxon>Fungi</taxon>
        <taxon>Dikarya</taxon>
        <taxon>Ascomycota</taxon>
        <taxon>Taphrinomycotina</taxon>
        <taxon>Taphrinomycotina incertae sedis</taxon>
        <taxon>Saitoella</taxon>
    </lineage>
</organism>
<gene>
    <name evidence="1" type="ORF">G7K_2988-t1</name>
</gene>
<evidence type="ECO:0000313" key="1">
    <source>
        <dbReference type="EMBL" id="GAO48819.1"/>
    </source>
</evidence>
<dbReference type="Proteomes" id="UP000033140">
    <property type="component" value="Unassembled WGS sequence"/>
</dbReference>
<dbReference type="STRING" id="698492.A0A0E9NG47"/>
<proteinExistence type="predicted"/>
<accession>A0A0E9NG47</accession>